<reference evidence="1" key="1">
    <citation type="journal article" date="2014" name="Front. Microbiol.">
        <title>High frequency of phylogenetically diverse reductive dehalogenase-homologous genes in deep subseafloor sedimentary metagenomes.</title>
        <authorList>
            <person name="Kawai M."/>
            <person name="Futagami T."/>
            <person name="Toyoda A."/>
            <person name="Takaki Y."/>
            <person name="Nishi S."/>
            <person name="Hori S."/>
            <person name="Arai W."/>
            <person name="Tsubouchi T."/>
            <person name="Morono Y."/>
            <person name="Uchiyama I."/>
            <person name="Ito T."/>
            <person name="Fujiyama A."/>
            <person name="Inagaki F."/>
            <person name="Takami H."/>
        </authorList>
    </citation>
    <scope>NUCLEOTIDE SEQUENCE</scope>
    <source>
        <strain evidence="1">Expedition CK06-06</strain>
    </source>
</reference>
<dbReference type="Gene3D" id="3.40.140.20">
    <property type="match status" value="1"/>
</dbReference>
<dbReference type="EMBL" id="BARS01008142">
    <property type="protein sequence ID" value="GAF74538.1"/>
    <property type="molecule type" value="Genomic_DNA"/>
</dbReference>
<protein>
    <submittedName>
        <fullName evidence="1">Uncharacterized protein</fullName>
    </submittedName>
</protein>
<dbReference type="InterPro" id="IPR024051">
    <property type="entry name" value="AICAR_Tfase_dup_dom_sf"/>
</dbReference>
<accession>X0S0H0</accession>
<proteinExistence type="predicted"/>
<dbReference type="GO" id="GO:0003824">
    <property type="term" value="F:catalytic activity"/>
    <property type="evidence" value="ECO:0007669"/>
    <property type="project" value="InterPro"/>
</dbReference>
<feature type="non-terminal residue" evidence="1">
    <location>
        <position position="1"/>
    </location>
</feature>
<organism evidence="1">
    <name type="scientific">marine sediment metagenome</name>
    <dbReference type="NCBI Taxonomy" id="412755"/>
    <lineage>
        <taxon>unclassified sequences</taxon>
        <taxon>metagenomes</taxon>
        <taxon>ecological metagenomes</taxon>
    </lineage>
</organism>
<dbReference type="InterPro" id="IPR016193">
    <property type="entry name" value="Cytidine_deaminase-like"/>
</dbReference>
<name>X0S0H0_9ZZZZ</name>
<sequence length="35" mass="3725">AVIQPGGAKNDPEVIEAANKRGIAMVLTGVRHFKH</sequence>
<dbReference type="AlphaFoldDB" id="X0S0H0"/>
<comment type="caution">
    <text evidence="1">The sequence shown here is derived from an EMBL/GenBank/DDBJ whole genome shotgun (WGS) entry which is preliminary data.</text>
</comment>
<evidence type="ECO:0000313" key="1">
    <source>
        <dbReference type="EMBL" id="GAF74538.1"/>
    </source>
</evidence>
<gene>
    <name evidence="1" type="ORF">S01H1_15586</name>
</gene>
<dbReference type="SUPFAM" id="SSF53927">
    <property type="entry name" value="Cytidine deaminase-like"/>
    <property type="match status" value="1"/>
</dbReference>